<name>A0ABQ8BHT1_BRANA</name>
<reference evidence="2 3" key="1">
    <citation type="submission" date="2021-05" db="EMBL/GenBank/DDBJ databases">
        <title>Genome Assembly of Synthetic Allotetraploid Brassica napus Reveals Homoeologous Exchanges between Subgenomes.</title>
        <authorList>
            <person name="Davis J.T."/>
        </authorList>
    </citation>
    <scope>NUCLEOTIDE SEQUENCE [LARGE SCALE GENOMIC DNA]</scope>
    <source>
        <strain evidence="3">cv. Da-Ae</strain>
        <tissue evidence="2">Seedling</tissue>
    </source>
</reference>
<dbReference type="EMBL" id="JAGKQM010000011">
    <property type="protein sequence ID" value="KAH0904369.1"/>
    <property type="molecule type" value="Genomic_DNA"/>
</dbReference>
<gene>
    <name evidence="2" type="ORF">HID58_043872</name>
</gene>
<feature type="compositionally biased region" description="Polar residues" evidence="1">
    <location>
        <begin position="245"/>
        <end position="261"/>
    </location>
</feature>
<keyword evidence="3" id="KW-1185">Reference proteome</keyword>
<feature type="compositionally biased region" description="Basic and acidic residues" evidence="1">
    <location>
        <begin position="233"/>
        <end position="244"/>
    </location>
</feature>
<feature type="compositionally biased region" description="Basic and acidic residues" evidence="1">
    <location>
        <begin position="27"/>
        <end position="53"/>
    </location>
</feature>
<organism evidence="2 3">
    <name type="scientific">Brassica napus</name>
    <name type="common">Rape</name>
    <dbReference type="NCBI Taxonomy" id="3708"/>
    <lineage>
        <taxon>Eukaryota</taxon>
        <taxon>Viridiplantae</taxon>
        <taxon>Streptophyta</taxon>
        <taxon>Embryophyta</taxon>
        <taxon>Tracheophyta</taxon>
        <taxon>Spermatophyta</taxon>
        <taxon>Magnoliopsida</taxon>
        <taxon>eudicotyledons</taxon>
        <taxon>Gunneridae</taxon>
        <taxon>Pentapetalae</taxon>
        <taxon>rosids</taxon>
        <taxon>malvids</taxon>
        <taxon>Brassicales</taxon>
        <taxon>Brassicaceae</taxon>
        <taxon>Brassiceae</taxon>
        <taxon>Brassica</taxon>
    </lineage>
</organism>
<evidence type="ECO:0000313" key="2">
    <source>
        <dbReference type="EMBL" id="KAH0904369.1"/>
    </source>
</evidence>
<feature type="non-terminal residue" evidence="2">
    <location>
        <position position="306"/>
    </location>
</feature>
<feature type="compositionally biased region" description="Basic and acidic residues" evidence="1">
    <location>
        <begin position="294"/>
        <end position="306"/>
    </location>
</feature>
<comment type="caution">
    <text evidence="2">The sequence shown here is derived from an EMBL/GenBank/DDBJ whole genome shotgun (WGS) entry which is preliminary data.</text>
</comment>
<feature type="compositionally biased region" description="Polar residues" evidence="1">
    <location>
        <begin position="213"/>
        <end position="226"/>
    </location>
</feature>
<feature type="compositionally biased region" description="Basic and acidic residues" evidence="1">
    <location>
        <begin position="103"/>
        <end position="123"/>
    </location>
</feature>
<evidence type="ECO:0000313" key="3">
    <source>
        <dbReference type="Proteomes" id="UP000824890"/>
    </source>
</evidence>
<protein>
    <submittedName>
        <fullName evidence="2">Uncharacterized protein</fullName>
    </submittedName>
</protein>
<feature type="non-terminal residue" evidence="2">
    <location>
        <position position="1"/>
    </location>
</feature>
<evidence type="ECO:0000256" key="1">
    <source>
        <dbReference type="SAM" id="MobiDB-lite"/>
    </source>
</evidence>
<feature type="compositionally biased region" description="Polar residues" evidence="1">
    <location>
        <begin position="276"/>
        <end position="292"/>
    </location>
</feature>
<feature type="compositionally biased region" description="Polar residues" evidence="1">
    <location>
        <begin position="54"/>
        <end position="66"/>
    </location>
</feature>
<feature type="compositionally biased region" description="Low complexity" evidence="1">
    <location>
        <begin position="133"/>
        <end position="148"/>
    </location>
</feature>
<sequence>NCPEKAREDSVRVTTRLLTEANYGSREATKAYKEVMPRLPSENRSKGFDRRTPTEVQQGARNQDNAEPTDRNFQERLDRHGRAFGVRVSTKQTRNPPPSEKATQQRDDSTTWRHKSTYEKRQEYSSPSYGFYLKSLSTKSRSLSTKKLGTVAPNTGEDCLIPNPSITINPIVGDDKEEDPRPVPHDGGATQHKPLTPSERRKEKARRLKSIVISPTNKSGETTRANQEQQPQEAEKEETLREFQNKSNRNAVSRNSKNSPNILRGAGSKKRKISLMRNSPGSGSRDSGNISGEGNKRNRSLTDDGE</sequence>
<proteinExistence type="predicted"/>
<feature type="compositionally biased region" description="Basic and acidic residues" evidence="1">
    <location>
        <begin position="68"/>
        <end position="81"/>
    </location>
</feature>
<dbReference type="Proteomes" id="UP000824890">
    <property type="component" value="Unassembled WGS sequence"/>
</dbReference>
<accession>A0ABQ8BHT1</accession>
<feature type="region of interest" description="Disordered" evidence="1">
    <location>
        <begin position="27"/>
        <end position="306"/>
    </location>
</feature>